<evidence type="ECO:0000256" key="4">
    <source>
        <dbReference type="ARBA" id="ARBA00022574"/>
    </source>
</evidence>
<feature type="region of interest" description="Disordered" evidence="10">
    <location>
        <begin position="114"/>
        <end position="169"/>
    </location>
</feature>
<sequence>MSFFPHSFRQTDLPAEGGMDDVLDALLSEDNRELSARVAALETKVQKQEDEIVCIKSALADVLRRQSQAEHERAQNSILPSKPHMRTPRKPSGSDRKSHLSALENVNVVTYHATLSPRHPPSSRPSTSSSIKKWGSVSNSMENNGHNTTLLSHTKRSSSHTSLSASTTKASNLKGIKEAQWNEEEGFLKIYMKGRPVQLWAPRSVTNFNASKSEDPPNEKLLLDWVYGYRGRDCRSNLYMLPTGECIYFAAAVVVLHNLEEGTQRHYLGHTDDIKCLAIHPDQVRVASGQVAGHDKKEGKKKVGKSEPPPADGTKMPHVRVWDSVSLQTLHVLGVGEFDRAISCISFSKVDGGNHLLVVDESNDHVMSVWNLSRDKYHKIGESKTSGDPVTSAEFHPSEKNSIVCCGKGQISFWTYEGGTMNKRTGIFDKYEKPKIIICIAFTESGDVLSGDSSGSIFVWGKGTNKITHAIKDAHDGGVFSLCKVKDGTILSGGGKDRKIKQWDSNYKQNTEKEIPEQYGPVRMLSQGQGNLILVGTIRNCILQGTLDLELNCVVEGHKEELWGLATHPSQHQFLTCGSDRFIYMWDSQSRSVVWSKEVADPAHCASIHPNGDVAAVGLSTGRWLVLDLSSREVLTVHTDGSEQHECIAYSPDGNYLAIGSRDNFIYVFNVAENGHKYSKIGRCSGHSSFVTHLDWSTDSQYIMSNSGDYEVLCWIASNCKQFTTKDTIREIQWATQNCTLAFNTAGIWPDGADGTDVNNCARSHKGNLIASADDFGKVNLFTYPCCQPKSHGHSHGGHSSHVTNAAFLFDDSRLITCGGRDMAVLQWEVV</sequence>
<dbReference type="GO" id="GO:0005874">
    <property type="term" value="C:microtubule"/>
    <property type="evidence" value="ECO:0007669"/>
    <property type="project" value="UniProtKB-KW"/>
</dbReference>
<dbReference type="Pfam" id="PF23409">
    <property type="entry name" value="Beta-prop_EML"/>
    <property type="match status" value="1"/>
</dbReference>
<reference evidence="13" key="1">
    <citation type="journal article" date="2021" name="Genome Biol. Evol.">
        <title>A High-Quality Reference Genome for a Parasitic Bivalve with Doubly Uniparental Inheritance (Bivalvia: Unionida).</title>
        <authorList>
            <person name="Smith C.H."/>
        </authorList>
    </citation>
    <scope>NUCLEOTIDE SEQUENCE</scope>
    <source>
        <strain evidence="13">CHS0354</strain>
    </source>
</reference>
<evidence type="ECO:0000256" key="2">
    <source>
        <dbReference type="ARBA" id="ARBA00006489"/>
    </source>
</evidence>
<keyword evidence="4 8" id="KW-0853">WD repeat</keyword>
<dbReference type="InterPro" id="IPR050630">
    <property type="entry name" value="WD_repeat_EMAP"/>
</dbReference>
<dbReference type="PROSITE" id="PS50294">
    <property type="entry name" value="WD_REPEATS_REGION"/>
    <property type="match status" value="2"/>
</dbReference>
<keyword evidence="3" id="KW-0963">Cytoplasm</keyword>
<reference evidence="13" key="3">
    <citation type="submission" date="2023-05" db="EMBL/GenBank/DDBJ databases">
        <authorList>
            <person name="Smith C.H."/>
        </authorList>
    </citation>
    <scope>NUCLEOTIDE SEQUENCE</scope>
    <source>
        <strain evidence="13">CHS0354</strain>
        <tissue evidence="13">Mantle</tissue>
    </source>
</reference>
<feature type="repeat" description="WD" evidence="8">
    <location>
        <begin position="555"/>
        <end position="596"/>
    </location>
</feature>
<dbReference type="InterPro" id="IPR049813">
    <property type="entry name" value="Elp-1-like_TD"/>
</dbReference>
<dbReference type="Pfam" id="PF23414">
    <property type="entry name" value="Beta-prop_EML_2"/>
    <property type="match status" value="1"/>
</dbReference>
<feature type="compositionally biased region" description="Polar residues" evidence="10">
    <location>
        <begin position="136"/>
        <end position="147"/>
    </location>
</feature>
<evidence type="ECO:0000256" key="8">
    <source>
        <dbReference type="PROSITE-ProRule" id="PRU00221"/>
    </source>
</evidence>
<reference evidence="13" key="2">
    <citation type="journal article" date="2021" name="Genome Biol. Evol.">
        <title>Developing a high-quality reference genome for a parasitic bivalve with doubly uniparental inheritance (Bivalvia: Unionida).</title>
        <authorList>
            <person name="Smith C.H."/>
        </authorList>
    </citation>
    <scope>NUCLEOTIDE SEQUENCE</scope>
    <source>
        <strain evidence="13">CHS0354</strain>
        <tissue evidence="13">Mantle</tissue>
    </source>
</reference>
<keyword evidence="5" id="KW-0493">Microtubule</keyword>
<keyword evidence="14" id="KW-1185">Reference proteome</keyword>
<comment type="subcellular location">
    <subcellularLocation>
        <location evidence="1">Cytoplasm</location>
        <location evidence="1">Cytoskeleton</location>
    </subcellularLocation>
</comment>
<dbReference type="FunFam" id="2.130.10.10:FF:000005">
    <property type="entry name" value="Putative echinoderm microtubule-associated protein-like 1"/>
    <property type="match status" value="1"/>
</dbReference>
<evidence type="ECO:0000313" key="13">
    <source>
        <dbReference type="EMBL" id="KAK3582671.1"/>
    </source>
</evidence>
<dbReference type="GO" id="GO:0072686">
    <property type="term" value="C:mitotic spindle"/>
    <property type="evidence" value="ECO:0007669"/>
    <property type="project" value="TreeGrafter"/>
</dbReference>
<evidence type="ECO:0000256" key="5">
    <source>
        <dbReference type="ARBA" id="ARBA00022701"/>
    </source>
</evidence>
<evidence type="ECO:0000256" key="7">
    <source>
        <dbReference type="ARBA" id="ARBA00023212"/>
    </source>
</evidence>
<comment type="caution">
    <text evidence="13">The sequence shown here is derived from an EMBL/GenBank/DDBJ whole genome shotgun (WGS) entry which is preliminary data.</text>
</comment>
<dbReference type="AlphaFoldDB" id="A0AAE0RZV4"/>
<evidence type="ECO:0000259" key="12">
    <source>
        <dbReference type="Pfam" id="PF23414"/>
    </source>
</evidence>
<feature type="domain" description="EML-like first beta-propeller" evidence="11">
    <location>
        <begin position="263"/>
        <end position="545"/>
    </location>
</feature>
<feature type="domain" description="EML-like second beta-propeller" evidence="12">
    <location>
        <begin position="562"/>
        <end position="830"/>
    </location>
</feature>
<evidence type="ECO:0000256" key="9">
    <source>
        <dbReference type="SAM" id="Coils"/>
    </source>
</evidence>
<evidence type="ECO:0000256" key="6">
    <source>
        <dbReference type="ARBA" id="ARBA00022737"/>
    </source>
</evidence>
<protein>
    <recommendedName>
        <fullName evidence="15">Echinoderm microtubule-associated protein-like 2</fullName>
    </recommendedName>
</protein>
<dbReference type="GO" id="GO:0000226">
    <property type="term" value="P:microtubule cytoskeleton organization"/>
    <property type="evidence" value="ECO:0007669"/>
    <property type="project" value="TreeGrafter"/>
</dbReference>
<dbReference type="InterPro" id="IPR001680">
    <property type="entry name" value="WD40_rpt"/>
</dbReference>
<dbReference type="CDD" id="cd21931">
    <property type="entry name" value="TD_EMAP-like"/>
    <property type="match status" value="1"/>
</dbReference>
<dbReference type="InterPro" id="IPR015943">
    <property type="entry name" value="WD40/YVTN_repeat-like_dom_sf"/>
</dbReference>
<dbReference type="Pfam" id="PF03451">
    <property type="entry name" value="HELP"/>
    <property type="match status" value="1"/>
</dbReference>
<dbReference type="InterPro" id="IPR055439">
    <property type="entry name" value="Beta-prop_EML_1st"/>
</dbReference>
<dbReference type="InterPro" id="IPR036322">
    <property type="entry name" value="WD40_repeat_dom_sf"/>
</dbReference>
<keyword evidence="7" id="KW-0206">Cytoskeleton</keyword>
<feature type="repeat" description="WD" evidence="8">
    <location>
        <begin position="472"/>
        <end position="513"/>
    </location>
</feature>
<dbReference type="PANTHER" id="PTHR13720">
    <property type="entry name" value="WD-40 REPEAT PROTEIN"/>
    <property type="match status" value="1"/>
</dbReference>
<dbReference type="SUPFAM" id="SSF50978">
    <property type="entry name" value="WD40 repeat-like"/>
    <property type="match status" value="3"/>
</dbReference>
<evidence type="ECO:0008006" key="15">
    <source>
        <dbReference type="Google" id="ProtNLM"/>
    </source>
</evidence>
<evidence type="ECO:0000313" key="14">
    <source>
        <dbReference type="Proteomes" id="UP001195483"/>
    </source>
</evidence>
<dbReference type="EMBL" id="JAEAOA010001857">
    <property type="protein sequence ID" value="KAK3582671.1"/>
    <property type="molecule type" value="Genomic_DNA"/>
</dbReference>
<evidence type="ECO:0000256" key="1">
    <source>
        <dbReference type="ARBA" id="ARBA00004245"/>
    </source>
</evidence>
<accession>A0AAE0RZV4</accession>
<feature type="region of interest" description="Disordered" evidence="10">
    <location>
        <begin position="66"/>
        <end position="97"/>
    </location>
</feature>
<evidence type="ECO:0000256" key="10">
    <source>
        <dbReference type="SAM" id="MobiDB-lite"/>
    </source>
</evidence>
<organism evidence="13 14">
    <name type="scientific">Potamilus streckersoni</name>
    <dbReference type="NCBI Taxonomy" id="2493646"/>
    <lineage>
        <taxon>Eukaryota</taxon>
        <taxon>Metazoa</taxon>
        <taxon>Spiralia</taxon>
        <taxon>Lophotrochozoa</taxon>
        <taxon>Mollusca</taxon>
        <taxon>Bivalvia</taxon>
        <taxon>Autobranchia</taxon>
        <taxon>Heteroconchia</taxon>
        <taxon>Palaeoheterodonta</taxon>
        <taxon>Unionida</taxon>
        <taxon>Unionoidea</taxon>
        <taxon>Unionidae</taxon>
        <taxon>Ambleminae</taxon>
        <taxon>Lampsilini</taxon>
        <taxon>Potamilus</taxon>
    </lineage>
</organism>
<feature type="repeat" description="WD" evidence="8">
    <location>
        <begin position="684"/>
        <end position="715"/>
    </location>
</feature>
<dbReference type="Proteomes" id="UP001195483">
    <property type="component" value="Unassembled WGS sequence"/>
</dbReference>
<keyword evidence="6" id="KW-0677">Repeat</keyword>
<evidence type="ECO:0000259" key="11">
    <source>
        <dbReference type="Pfam" id="PF23409"/>
    </source>
</evidence>
<dbReference type="SMART" id="SM00320">
    <property type="entry name" value="WD40"/>
    <property type="match status" value="10"/>
</dbReference>
<keyword evidence="9" id="KW-0175">Coiled coil</keyword>
<evidence type="ECO:0000256" key="3">
    <source>
        <dbReference type="ARBA" id="ARBA00022490"/>
    </source>
</evidence>
<feature type="coiled-coil region" evidence="9">
    <location>
        <begin position="31"/>
        <end position="58"/>
    </location>
</feature>
<dbReference type="PROSITE" id="PS50082">
    <property type="entry name" value="WD_REPEATS_2"/>
    <property type="match status" value="4"/>
</dbReference>
<name>A0AAE0RZV4_9BIVA</name>
<feature type="repeat" description="WD" evidence="8">
    <location>
        <begin position="796"/>
        <end position="831"/>
    </location>
</feature>
<feature type="compositionally biased region" description="Low complexity" evidence="10">
    <location>
        <begin position="159"/>
        <end position="169"/>
    </location>
</feature>
<comment type="similarity">
    <text evidence="2">Belongs to the WD repeat EMAP family.</text>
</comment>
<dbReference type="InterPro" id="IPR055442">
    <property type="entry name" value="Beta-prop_EML-like_2nd"/>
</dbReference>
<proteinExistence type="inferred from homology"/>
<dbReference type="PANTHER" id="PTHR13720:SF50">
    <property type="entry name" value="ECHINODERM MICROTUBULE-ASSOCIATED PROTEIN-LIKE 2"/>
    <property type="match status" value="1"/>
</dbReference>
<gene>
    <name evidence="13" type="ORF">CHS0354_031081</name>
</gene>
<dbReference type="GO" id="GO:0008017">
    <property type="term" value="F:microtubule binding"/>
    <property type="evidence" value="ECO:0007669"/>
    <property type="project" value="TreeGrafter"/>
</dbReference>
<dbReference type="InterPro" id="IPR005108">
    <property type="entry name" value="HELP"/>
</dbReference>
<feature type="region of interest" description="Disordered" evidence="10">
    <location>
        <begin position="288"/>
        <end position="317"/>
    </location>
</feature>
<dbReference type="Gene3D" id="2.130.10.10">
    <property type="entry name" value="YVTN repeat-like/Quinoprotein amine dehydrogenase"/>
    <property type="match status" value="2"/>
</dbReference>